<dbReference type="GO" id="GO:0005794">
    <property type="term" value="C:Golgi apparatus"/>
    <property type="evidence" value="ECO:0007669"/>
    <property type="project" value="TreeGrafter"/>
</dbReference>
<sequence>MSRSKAAAQDESGVDPLSMSIILMEDMIEKLKVLNYDNEFVNTVKVKPLSRHYFVIQTNPGEQFFMFTSLAVFLINKAGIILEYPQEYDDPNSTIASILDAIRQLEIDVDFPPNKLKQGHGQHVIYILDSLCNKILENIKYKWLKPQFPKEETIEEVIPEDDSEVLQEQIEDELMARDSDEDEENLLNIDDLYAVNNVPKAISKADEILESTTNFDDWKLELERVLPQLRVIIKTNARDWRSNLDQMKMYRDKTKDIMKAARPQLDKLRSDLVENLDKITSREKSLNSQLEQLLQEYRIAQDELARVTNRFQELSGGIEERQRQLSQATSALETVKQKIEDRSSCMTDGSPLVNLKKAISIVKGDIVSMDVKLGVLEHNLLKARLRDKTMSQNYVNADALFVS</sequence>
<evidence type="ECO:0000256" key="1">
    <source>
        <dbReference type="ARBA" id="ARBA00004138"/>
    </source>
</evidence>
<dbReference type="Proteomes" id="UP001152759">
    <property type="component" value="Chromosome 3"/>
</dbReference>
<dbReference type="GO" id="GO:0042073">
    <property type="term" value="P:intraciliary transport"/>
    <property type="evidence" value="ECO:0007669"/>
    <property type="project" value="TreeGrafter"/>
</dbReference>
<proteinExistence type="inferred from homology"/>
<dbReference type="PANTHER" id="PTHR16011:SF0">
    <property type="entry name" value="INTRAFLAGELLAR TRANSPORT PROTEIN 57 HOMOLOG"/>
    <property type="match status" value="1"/>
</dbReference>
<dbReference type="Gene3D" id="1.20.120.330">
    <property type="entry name" value="Nucleotidyltransferases domain 2"/>
    <property type="match status" value="1"/>
</dbReference>
<dbReference type="Pfam" id="PF10498">
    <property type="entry name" value="IFT57"/>
    <property type="match status" value="1"/>
</dbReference>
<accession>A0A9P0A456</accession>
<dbReference type="GO" id="GO:1905515">
    <property type="term" value="P:non-motile cilium assembly"/>
    <property type="evidence" value="ECO:0007669"/>
    <property type="project" value="TreeGrafter"/>
</dbReference>
<dbReference type="PANTHER" id="PTHR16011">
    <property type="entry name" value="IFT57/HIPPI"/>
    <property type="match status" value="1"/>
</dbReference>
<gene>
    <name evidence="6" type="ORF">BEMITA_LOCUS5155</name>
</gene>
<evidence type="ECO:0000256" key="4">
    <source>
        <dbReference type="ARBA" id="ARBA00023273"/>
    </source>
</evidence>
<name>A0A9P0A456_BEMTA</name>
<comment type="subcellular location">
    <subcellularLocation>
        <location evidence="1">Cell projection</location>
        <location evidence="1">Cilium</location>
    </subcellularLocation>
</comment>
<feature type="coiled-coil region" evidence="5">
    <location>
        <begin position="276"/>
        <end position="338"/>
    </location>
</feature>
<keyword evidence="7" id="KW-1185">Reference proteome</keyword>
<dbReference type="GO" id="GO:0005815">
    <property type="term" value="C:microtubule organizing center"/>
    <property type="evidence" value="ECO:0007669"/>
    <property type="project" value="TreeGrafter"/>
</dbReference>
<dbReference type="GO" id="GO:0005929">
    <property type="term" value="C:cilium"/>
    <property type="evidence" value="ECO:0007669"/>
    <property type="project" value="UniProtKB-SubCell"/>
</dbReference>
<organism evidence="6 7">
    <name type="scientific">Bemisia tabaci</name>
    <name type="common">Sweetpotato whitefly</name>
    <name type="synonym">Aleurodes tabaci</name>
    <dbReference type="NCBI Taxonomy" id="7038"/>
    <lineage>
        <taxon>Eukaryota</taxon>
        <taxon>Metazoa</taxon>
        <taxon>Ecdysozoa</taxon>
        <taxon>Arthropoda</taxon>
        <taxon>Hexapoda</taxon>
        <taxon>Insecta</taxon>
        <taxon>Pterygota</taxon>
        <taxon>Neoptera</taxon>
        <taxon>Paraneoptera</taxon>
        <taxon>Hemiptera</taxon>
        <taxon>Sternorrhyncha</taxon>
        <taxon>Aleyrodoidea</taxon>
        <taxon>Aleyrodidae</taxon>
        <taxon>Aleyrodinae</taxon>
        <taxon>Bemisia</taxon>
    </lineage>
</organism>
<comment type="similarity">
    <text evidence="2">Belongs to the IFT57 family.</text>
</comment>
<evidence type="ECO:0000256" key="5">
    <source>
        <dbReference type="SAM" id="Coils"/>
    </source>
</evidence>
<evidence type="ECO:0000313" key="7">
    <source>
        <dbReference type="Proteomes" id="UP001152759"/>
    </source>
</evidence>
<dbReference type="EMBL" id="OU963864">
    <property type="protein sequence ID" value="CAH0385982.1"/>
    <property type="molecule type" value="Genomic_DNA"/>
</dbReference>
<protein>
    <recommendedName>
        <fullName evidence="8">Intraflagellar transport protein 57</fullName>
    </recommendedName>
</protein>
<dbReference type="KEGG" id="btab:109043310"/>
<evidence type="ECO:0008006" key="8">
    <source>
        <dbReference type="Google" id="ProtNLM"/>
    </source>
</evidence>
<keyword evidence="3" id="KW-0969">Cilium</keyword>
<evidence type="ECO:0000313" key="6">
    <source>
        <dbReference type="EMBL" id="CAH0385982.1"/>
    </source>
</evidence>
<evidence type="ECO:0000256" key="2">
    <source>
        <dbReference type="ARBA" id="ARBA00009415"/>
    </source>
</evidence>
<evidence type="ECO:0000256" key="3">
    <source>
        <dbReference type="ARBA" id="ARBA00023069"/>
    </source>
</evidence>
<keyword evidence="5" id="KW-0175">Coiled coil</keyword>
<dbReference type="AlphaFoldDB" id="A0A9P0A456"/>
<dbReference type="InterPro" id="IPR019530">
    <property type="entry name" value="Intra-flagellar_transport_57"/>
</dbReference>
<keyword evidence="4" id="KW-0966">Cell projection</keyword>
<dbReference type="GO" id="GO:0030992">
    <property type="term" value="C:intraciliary transport particle B"/>
    <property type="evidence" value="ECO:0007669"/>
    <property type="project" value="TreeGrafter"/>
</dbReference>
<reference evidence="6" key="1">
    <citation type="submission" date="2021-12" db="EMBL/GenBank/DDBJ databases">
        <authorList>
            <person name="King R."/>
        </authorList>
    </citation>
    <scope>NUCLEOTIDE SEQUENCE</scope>
</reference>